<gene>
    <name evidence="2" type="ORF">H9894_04135</name>
</gene>
<comment type="caution">
    <text evidence="2">The sequence shown here is derived from an EMBL/GenBank/DDBJ whole genome shotgun (WGS) entry which is preliminary data.</text>
</comment>
<evidence type="ECO:0000313" key="2">
    <source>
        <dbReference type="EMBL" id="HIW00358.1"/>
    </source>
</evidence>
<sequence length="208" mass="23527">MKRLAGLLVAVSLLCTGFLLGGTQACAQNYAIVTTKQMPGKKYSATEFGYRKITNSVIVYYERPENGRIFQDKNDLKISTKVGSVKFDSDREVFIDKENAPKSFFIVYTPDNQITIDGNFVIKDKRNRVVTSPDMDYTYIDFEAKGTRMTVGSLTKKPLVLDQKNVTITTMRGATISVDGNKIVIKKKKYALTFRFDPEMEEAYCFVD</sequence>
<reference evidence="2" key="1">
    <citation type="journal article" date="2021" name="PeerJ">
        <title>Extensive microbial diversity within the chicken gut microbiome revealed by metagenomics and culture.</title>
        <authorList>
            <person name="Gilroy R."/>
            <person name="Ravi A."/>
            <person name="Getino M."/>
            <person name="Pursley I."/>
            <person name="Horton D.L."/>
            <person name="Alikhan N.F."/>
            <person name="Baker D."/>
            <person name="Gharbi K."/>
            <person name="Hall N."/>
            <person name="Watson M."/>
            <person name="Adriaenssens E.M."/>
            <person name="Foster-Nyarko E."/>
            <person name="Jarju S."/>
            <person name="Secka A."/>
            <person name="Antonio M."/>
            <person name="Oren A."/>
            <person name="Chaudhuri R.R."/>
            <person name="La Ragione R."/>
            <person name="Hildebrand F."/>
            <person name="Pallen M.J."/>
        </authorList>
    </citation>
    <scope>NUCLEOTIDE SEQUENCE</scope>
    <source>
        <strain evidence="2">ChiHecec2B26-446</strain>
    </source>
</reference>
<dbReference type="AlphaFoldDB" id="A0A9D1PXK2"/>
<dbReference type="EMBL" id="DXHV01000044">
    <property type="protein sequence ID" value="HIW00358.1"/>
    <property type="molecule type" value="Genomic_DNA"/>
</dbReference>
<organism evidence="2 3">
    <name type="scientific">Candidatus Desulfovibrio intestinipullorum</name>
    <dbReference type="NCBI Taxonomy" id="2838536"/>
    <lineage>
        <taxon>Bacteria</taxon>
        <taxon>Pseudomonadati</taxon>
        <taxon>Thermodesulfobacteriota</taxon>
        <taxon>Desulfovibrionia</taxon>
        <taxon>Desulfovibrionales</taxon>
        <taxon>Desulfovibrionaceae</taxon>
        <taxon>Desulfovibrio</taxon>
    </lineage>
</organism>
<feature type="signal peptide" evidence="1">
    <location>
        <begin position="1"/>
        <end position="27"/>
    </location>
</feature>
<dbReference type="Proteomes" id="UP000886752">
    <property type="component" value="Unassembled WGS sequence"/>
</dbReference>
<accession>A0A9D1PXK2</accession>
<protein>
    <recommendedName>
        <fullName evidence="4">Organic solvent tolerance-like N-terminal domain-containing protein</fullName>
    </recommendedName>
</protein>
<evidence type="ECO:0000313" key="3">
    <source>
        <dbReference type="Proteomes" id="UP000886752"/>
    </source>
</evidence>
<evidence type="ECO:0000256" key="1">
    <source>
        <dbReference type="SAM" id="SignalP"/>
    </source>
</evidence>
<keyword evidence="1" id="KW-0732">Signal</keyword>
<reference evidence="2" key="2">
    <citation type="submission" date="2021-04" db="EMBL/GenBank/DDBJ databases">
        <authorList>
            <person name="Gilroy R."/>
        </authorList>
    </citation>
    <scope>NUCLEOTIDE SEQUENCE</scope>
    <source>
        <strain evidence="2">ChiHecec2B26-446</strain>
    </source>
</reference>
<name>A0A9D1PXK2_9BACT</name>
<dbReference type="PROSITE" id="PS51257">
    <property type="entry name" value="PROKAR_LIPOPROTEIN"/>
    <property type="match status" value="1"/>
</dbReference>
<feature type="chain" id="PRO_5039278485" description="Organic solvent tolerance-like N-terminal domain-containing protein" evidence="1">
    <location>
        <begin position="28"/>
        <end position="208"/>
    </location>
</feature>
<evidence type="ECO:0008006" key="4">
    <source>
        <dbReference type="Google" id="ProtNLM"/>
    </source>
</evidence>
<proteinExistence type="predicted"/>